<protein>
    <recommendedName>
        <fullName evidence="3">SPIN-DOC-like zinc-finger domain-containing protein</fullName>
    </recommendedName>
</protein>
<dbReference type="AlphaFoldDB" id="A0A401STP9"/>
<dbReference type="EMBL" id="BEZZ01000544">
    <property type="protein sequence ID" value="GCC33787.1"/>
    <property type="molecule type" value="Genomic_DNA"/>
</dbReference>
<evidence type="ECO:0008006" key="3">
    <source>
        <dbReference type="Google" id="ProtNLM"/>
    </source>
</evidence>
<gene>
    <name evidence="1" type="ORF">chiPu_0012258</name>
</gene>
<reference evidence="1 2" key="1">
    <citation type="journal article" date="2018" name="Nat. Ecol. Evol.">
        <title>Shark genomes provide insights into elasmobranch evolution and the origin of vertebrates.</title>
        <authorList>
            <person name="Hara Y"/>
            <person name="Yamaguchi K"/>
            <person name="Onimaru K"/>
            <person name="Kadota M"/>
            <person name="Koyanagi M"/>
            <person name="Keeley SD"/>
            <person name="Tatsumi K"/>
            <person name="Tanaka K"/>
            <person name="Motone F"/>
            <person name="Kageyama Y"/>
            <person name="Nozu R"/>
            <person name="Adachi N"/>
            <person name="Nishimura O"/>
            <person name="Nakagawa R"/>
            <person name="Tanegashima C"/>
            <person name="Kiyatake I"/>
            <person name="Matsumoto R"/>
            <person name="Murakumo K"/>
            <person name="Nishida K"/>
            <person name="Terakita A"/>
            <person name="Kuratani S"/>
            <person name="Sato K"/>
            <person name="Hyodo S Kuraku.S."/>
        </authorList>
    </citation>
    <scope>NUCLEOTIDE SEQUENCE [LARGE SCALE GENOMIC DNA]</scope>
</reference>
<comment type="caution">
    <text evidence="1">The sequence shown here is derived from an EMBL/GenBank/DDBJ whole genome shotgun (WGS) entry which is preliminary data.</text>
</comment>
<name>A0A401STP9_CHIPU</name>
<sequence>MSEAKKRTLKGESRVFKEEWNLKYYVVAMKDKMMCLHCDAIILIVKKCNEYQHHATYKDHKYAKLEVLAQTFLDPTLD</sequence>
<dbReference type="Proteomes" id="UP000287033">
    <property type="component" value="Unassembled WGS sequence"/>
</dbReference>
<keyword evidence="2" id="KW-1185">Reference proteome</keyword>
<organism evidence="1 2">
    <name type="scientific">Chiloscyllium punctatum</name>
    <name type="common">Brownbanded bambooshark</name>
    <name type="synonym">Hemiscyllium punctatum</name>
    <dbReference type="NCBI Taxonomy" id="137246"/>
    <lineage>
        <taxon>Eukaryota</taxon>
        <taxon>Metazoa</taxon>
        <taxon>Chordata</taxon>
        <taxon>Craniata</taxon>
        <taxon>Vertebrata</taxon>
        <taxon>Chondrichthyes</taxon>
        <taxon>Elasmobranchii</taxon>
        <taxon>Galeomorphii</taxon>
        <taxon>Galeoidea</taxon>
        <taxon>Orectolobiformes</taxon>
        <taxon>Hemiscylliidae</taxon>
        <taxon>Chiloscyllium</taxon>
    </lineage>
</organism>
<proteinExistence type="predicted"/>
<evidence type="ECO:0000313" key="1">
    <source>
        <dbReference type="EMBL" id="GCC33787.1"/>
    </source>
</evidence>
<accession>A0A401STP9</accession>
<evidence type="ECO:0000313" key="2">
    <source>
        <dbReference type="Proteomes" id="UP000287033"/>
    </source>
</evidence>